<feature type="region of interest" description="Disordered" evidence="1">
    <location>
        <begin position="744"/>
        <end position="774"/>
    </location>
</feature>
<feature type="compositionally biased region" description="Basic residues" evidence="1">
    <location>
        <begin position="247"/>
        <end position="256"/>
    </location>
</feature>
<dbReference type="AlphaFoldDB" id="A0A388KS39"/>
<feature type="compositionally biased region" description="Low complexity" evidence="1">
    <location>
        <begin position="718"/>
        <end position="730"/>
    </location>
</feature>
<feature type="region of interest" description="Disordered" evidence="1">
    <location>
        <begin position="808"/>
        <end position="830"/>
    </location>
</feature>
<evidence type="ECO:0000256" key="1">
    <source>
        <dbReference type="SAM" id="MobiDB-lite"/>
    </source>
</evidence>
<feature type="compositionally biased region" description="Polar residues" evidence="1">
    <location>
        <begin position="79"/>
        <end position="90"/>
    </location>
</feature>
<sequence length="1234" mass="132620">MDHSVWGGEAAASTISEPIIQLQQDYSCRRVTRSLAREVGGSLSPHPRPFGSENLAAGSARTYSGNPISPAAARRKYQQKSVTSTPSRSCSWGGGFDERPVFSCPSSPYDGRDRGGADRDPEEVQQGGGGSGGCSQQDRALTPESVDLMPFSLAGTRSDRARRAARTAARGCMVGAGGGGGRKDDSFSSSPLRVCRSISFDWTNDRVLADNSDEEMYSARPCGGVIKELGVVRSEAVSPPSSACKTRQQRRQHRRAPSCGGDFEIAGAEPAAHWPDHGRADFLGGLRSADSFSRSSMYRQRQSSFSGVRSSAPLFTPAAGDVVGPACSTPSRSDNPGYGGHSFIDWLKDPPSSSAHADPAHVLPSSTDGVAGAGVPFSGFFTSKRRLRLDDGDQTSTGPEKGLRKGEIGDGRHGFGGWWSRGGMEQSRLREDEDGEEDNQMGASTMSPSTDFAGYRKHQKQKGGRKIEHLASMWRGWTENRRCYYSIADVEATSWLGFVLAALPVRRGLQVDRRALHLCLIALIAVVLGVIIGPGSMPRLPNLEIVGSHRSCSSMAGDANVEPPKDTGNGLMAMSPIPSAGDGTASSLMIAAKLEASQSSIQWWEKDDAVEIRRMWFEQQSSLPDPFAETPVTFLYSSALVKGDRKVEETESKWEDDSEHGHGEDNEFNSAHGHLDDVQLVYSVDMADDATNGPDYKLVDAVRDDPLWTDRSVAEVESQSQLQSSQSQSQYVLFEERSRSHDYHDDRYLLSNNDDDEGGAYMLSSASTTPSSSMLDIVRPAKDADQLLSSSAEDDDIVLVPSSSVIEQELSATSSPRRHERGRAYGSDSSAGEVVISPAKLAAMQTPEASSVTEDGVVVNGGDDEDNGTIVGVIELDADDWESSAAFAAAARYDYDAAGVVKWEEEAFYPTVEEEEMGGVWSSSAFVRKLDAGEIDRLGLRPPSASVSALSDEYLLVSEEEMIVDHEEDEFVDWVSIWTVDGLGVRDDATRSGSGSGVPSSPDGFGSAHAFGGDQGEEETDGIPRPSGDERGALIGRRHRDPDSDLAQTYPGLWGDVATWTLTASLSLVLLIWGIANGSTETKLMKLVMTEEEEERRRSRGHGHPKEKERSSITADSAVSTGNRCSDQLDGGGVMTKEIAMVAVGRREREYPAGESSVTLSSNLPTSTEHSSASSDDINMMNTGEVTSPCSFFREKKKSSFFSKQESGAEAFSGKAVLKACGMNSVSASFIGGQ</sequence>
<feature type="region of interest" description="Disordered" evidence="1">
    <location>
        <begin position="340"/>
        <end position="361"/>
    </location>
</feature>
<evidence type="ECO:0000313" key="2">
    <source>
        <dbReference type="EMBL" id="GBG72874.1"/>
    </source>
</evidence>
<protein>
    <submittedName>
        <fullName evidence="2">Uncharacterized protein</fullName>
    </submittedName>
</protein>
<feature type="compositionally biased region" description="Polar residues" evidence="1">
    <location>
        <begin position="1112"/>
        <end position="1126"/>
    </location>
</feature>
<feature type="region of interest" description="Disordered" evidence="1">
    <location>
        <begin position="714"/>
        <end position="733"/>
    </location>
</feature>
<feature type="region of interest" description="Disordered" evidence="1">
    <location>
        <begin position="39"/>
        <end position="138"/>
    </location>
</feature>
<feature type="region of interest" description="Disordered" evidence="1">
    <location>
        <begin position="388"/>
        <end position="460"/>
    </location>
</feature>
<feature type="region of interest" description="Disordered" evidence="1">
    <location>
        <begin position="1089"/>
        <end position="1130"/>
    </location>
</feature>
<evidence type="ECO:0000313" key="3">
    <source>
        <dbReference type="Proteomes" id="UP000265515"/>
    </source>
</evidence>
<feature type="compositionally biased region" description="Basic and acidic residues" evidence="1">
    <location>
        <begin position="110"/>
        <end position="119"/>
    </location>
</feature>
<comment type="caution">
    <text evidence="2">The sequence shown here is derived from an EMBL/GenBank/DDBJ whole genome shotgun (WGS) entry which is preliminary data.</text>
</comment>
<feature type="region of interest" description="Disordered" evidence="1">
    <location>
        <begin position="1150"/>
        <end position="1181"/>
    </location>
</feature>
<accession>A0A388KS39</accession>
<feature type="region of interest" description="Disordered" evidence="1">
    <location>
        <begin position="648"/>
        <end position="671"/>
    </location>
</feature>
<feature type="compositionally biased region" description="Polar residues" evidence="1">
    <location>
        <begin position="441"/>
        <end position="450"/>
    </location>
</feature>
<feature type="region of interest" description="Disordered" evidence="1">
    <location>
        <begin position="239"/>
        <end position="264"/>
    </location>
</feature>
<feature type="compositionally biased region" description="Polar residues" evidence="1">
    <location>
        <begin position="1156"/>
        <end position="1181"/>
    </location>
</feature>
<reference evidence="2 3" key="1">
    <citation type="journal article" date="2018" name="Cell">
        <title>The Chara Genome: Secondary Complexity and Implications for Plant Terrestrialization.</title>
        <authorList>
            <person name="Nishiyama T."/>
            <person name="Sakayama H."/>
            <person name="Vries J.D."/>
            <person name="Buschmann H."/>
            <person name="Saint-Marcoux D."/>
            <person name="Ullrich K.K."/>
            <person name="Haas F.B."/>
            <person name="Vanderstraeten L."/>
            <person name="Becker D."/>
            <person name="Lang D."/>
            <person name="Vosolsobe S."/>
            <person name="Rombauts S."/>
            <person name="Wilhelmsson P.K.I."/>
            <person name="Janitza P."/>
            <person name="Kern R."/>
            <person name="Heyl A."/>
            <person name="Rumpler F."/>
            <person name="Villalobos L.I.A.C."/>
            <person name="Clay J.M."/>
            <person name="Skokan R."/>
            <person name="Toyoda A."/>
            <person name="Suzuki Y."/>
            <person name="Kagoshima H."/>
            <person name="Schijlen E."/>
            <person name="Tajeshwar N."/>
            <person name="Catarino B."/>
            <person name="Hetherington A.J."/>
            <person name="Saltykova A."/>
            <person name="Bonnot C."/>
            <person name="Breuninger H."/>
            <person name="Symeonidi A."/>
            <person name="Radhakrishnan G.V."/>
            <person name="Van Nieuwerburgh F."/>
            <person name="Deforce D."/>
            <person name="Chang C."/>
            <person name="Karol K.G."/>
            <person name="Hedrich R."/>
            <person name="Ulvskov P."/>
            <person name="Glockner G."/>
            <person name="Delwiche C.F."/>
            <person name="Petrasek J."/>
            <person name="Van de Peer Y."/>
            <person name="Friml J."/>
            <person name="Beilby M."/>
            <person name="Dolan L."/>
            <person name="Kohara Y."/>
            <person name="Sugano S."/>
            <person name="Fujiyama A."/>
            <person name="Delaux P.-M."/>
            <person name="Quint M."/>
            <person name="TheiBen G."/>
            <person name="Hagemann M."/>
            <person name="Harholt J."/>
            <person name="Dunand C."/>
            <person name="Zachgo S."/>
            <person name="Langdale J."/>
            <person name="Maumus F."/>
            <person name="Straeten D.V.D."/>
            <person name="Gould S.B."/>
            <person name="Rensing S.A."/>
        </authorList>
    </citation>
    <scope>NUCLEOTIDE SEQUENCE [LARGE SCALE GENOMIC DNA]</scope>
    <source>
        <strain evidence="2 3">S276</strain>
    </source>
</reference>
<feature type="compositionally biased region" description="Low complexity" evidence="1">
    <location>
        <begin position="997"/>
        <end position="1007"/>
    </location>
</feature>
<feature type="region of interest" description="Disordered" evidence="1">
    <location>
        <begin position="989"/>
        <end position="1042"/>
    </location>
</feature>
<dbReference type="Proteomes" id="UP000265515">
    <property type="component" value="Unassembled WGS sequence"/>
</dbReference>
<name>A0A388KS39_CHABU</name>
<feature type="compositionally biased region" description="Low complexity" evidence="1">
    <location>
        <begin position="764"/>
        <end position="773"/>
    </location>
</feature>
<gene>
    <name evidence="2" type="ORF">CBR_g12594</name>
</gene>
<dbReference type="EMBL" id="BFEA01000173">
    <property type="protein sequence ID" value="GBG72874.1"/>
    <property type="molecule type" value="Genomic_DNA"/>
</dbReference>
<proteinExistence type="predicted"/>
<dbReference type="Gramene" id="GBG72874">
    <property type="protein sequence ID" value="GBG72874"/>
    <property type="gene ID" value="CBR_g12594"/>
</dbReference>
<feature type="compositionally biased region" description="Basic and acidic residues" evidence="1">
    <location>
        <begin position="401"/>
        <end position="413"/>
    </location>
</feature>
<feature type="compositionally biased region" description="Basic and acidic residues" evidence="1">
    <location>
        <begin position="648"/>
        <end position="665"/>
    </location>
</feature>
<keyword evidence="3" id="KW-1185">Reference proteome</keyword>
<organism evidence="2 3">
    <name type="scientific">Chara braunii</name>
    <name type="common">Braun's stonewort</name>
    <dbReference type="NCBI Taxonomy" id="69332"/>
    <lineage>
        <taxon>Eukaryota</taxon>
        <taxon>Viridiplantae</taxon>
        <taxon>Streptophyta</taxon>
        <taxon>Charophyceae</taxon>
        <taxon>Charales</taxon>
        <taxon>Characeae</taxon>
        <taxon>Chara</taxon>
    </lineage>
</organism>